<reference evidence="1 2" key="1">
    <citation type="journal article" date="2020" name="Front. Microbiol.">
        <title>Single-cell genomics of novel Actinobacteria with the Wood-Ljungdahl pathway discovered in a serpentinizing system.</title>
        <authorList>
            <person name="Merino N."/>
            <person name="Kawai M."/>
            <person name="Boyd E.S."/>
            <person name="Colman D.R."/>
            <person name="McGlynn S.E."/>
            <person name="Nealson K.H."/>
            <person name="Kurokawa K."/>
            <person name="Hongoh Y."/>
        </authorList>
    </citation>
    <scope>NUCLEOTIDE SEQUENCE [LARGE SCALE GENOMIC DNA]</scope>
    <source>
        <strain evidence="1 2">S25</strain>
    </source>
</reference>
<proteinExistence type="predicted"/>
<name>A0A6V8NYT2_9ACTN</name>
<accession>A0A6V8NYT2</accession>
<dbReference type="Proteomes" id="UP000543224">
    <property type="component" value="Unassembled WGS sequence"/>
</dbReference>
<evidence type="ECO:0000313" key="1">
    <source>
        <dbReference type="EMBL" id="GFP25412.1"/>
    </source>
</evidence>
<gene>
    <name evidence="1" type="ORF">HKBW3S25_00884</name>
</gene>
<organism evidence="1 2">
    <name type="scientific">Candidatus Hakubella thermalkaliphila</name>
    <dbReference type="NCBI Taxonomy" id="2754717"/>
    <lineage>
        <taxon>Bacteria</taxon>
        <taxon>Bacillati</taxon>
        <taxon>Actinomycetota</taxon>
        <taxon>Actinomycetota incertae sedis</taxon>
        <taxon>Candidatus Hakubellales</taxon>
        <taxon>Candidatus Hakubellaceae</taxon>
        <taxon>Candidatus Hakubella</taxon>
    </lineage>
</organism>
<protein>
    <submittedName>
        <fullName evidence="1">Uncharacterized protein</fullName>
    </submittedName>
</protein>
<dbReference type="AlphaFoldDB" id="A0A6V8NYT2"/>
<evidence type="ECO:0000313" key="2">
    <source>
        <dbReference type="Proteomes" id="UP000543224"/>
    </source>
</evidence>
<comment type="caution">
    <text evidence="1">The sequence shown here is derived from an EMBL/GenBank/DDBJ whole genome shotgun (WGS) entry which is preliminary data.</text>
</comment>
<sequence length="107" mass="11776">MNAAREHGDRSSFGVLWIGTLDYGTGPLQASDRNIPAQRLATFPNSVTAISYGGENMRTALQSRIDAGNPRFQLKMYWSRPSSNGNGHRDGLQYSQGIISLRVECTD</sequence>
<dbReference type="EMBL" id="BLRX01000084">
    <property type="protein sequence ID" value="GFP25412.1"/>
    <property type="molecule type" value="Genomic_DNA"/>
</dbReference>